<feature type="domain" description="SnoaL-like" evidence="2">
    <location>
        <begin position="24"/>
        <end position="141"/>
    </location>
</feature>
<reference evidence="3 4" key="1">
    <citation type="submission" date="2018-08" db="EMBL/GenBank/DDBJ databases">
        <title>Actinomadura jelena sp. nov., a novel Actinomycete isolated from soil in Chad.</title>
        <authorList>
            <person name="Shi L."/>
        </authorList>
    </citation>
    <scope>NUCLEOTIDE SEQUENCE [LARGE SCALE GENOMIC DNA]</scope>
    <source>
        <strain evidence="3 4">NEAU-G17</strain>
    </source>
</reference>
<proteinExistence type="predicted"/>
<evidence type="ECO:0000256" key="1">
    <source>
        <dbReference type="SAM" id="MobiDB-lite"/>
    </source>
</evidence>
<comment type="caution">
    <text evidence="3">The sequence shown here is derived from an EMBL/GenBank/DDBJ whole genome shotgun (WGS) entry which is preliminary data.</text>
</comment>
<evidence type="ECO:0000313" key="4">
    <source>
        <dbReference type="Proteomes" id="UP000261811"/>
    </source>
</evidence>
<dbReference type="NCBIfam" id="TIGR02246">
    <property type="entry name" value="SgcJ/EcaC family oxidoreductase"/>
    <property type="match status" value="1"/>
</dbReference>
<dbReference type="OrthoDB" id="582586at2"/>
<accession>A0A372JG84</accession>
<keyword evidence="4" id="KW-1185">Reference proteome</keyword>
<dbReference type="EMBL" id="QURH01000605">
    <property type="protein sequence ID" value="RFU39023.1"/>
    <property type="molecule type" value="Genomic_DNA"/>
</dbReference>
<dbReference type="SUPFAM" id="SSF54427">
    <property type="entry name" value="NTF2-like"/>
    <property type="match status" value="1"/>
</dbReference>
<name>A0A372JG84_9ACTN</name>
<sequence length="150" mass="15841">MATNEGVEVSQSPSATRSRPSPADQKAVAGLPARLVEVWAAHDADGFGELFTEDGTLVLPGVYVAGRDEIAAFMRNAFEGPYKGTRVTGAPVNVRFLGPDVALLITEGGVIAAGRTELADADAIRASWLTVRTDGGWRLAAYQNSPRDAR</sequence>
<dbReference type="InterPro" id="IPR011944">
    <property type="entry name" value="Steroid_delta5-4_isomerase"/>
</dbReference>
<dbReference type="InterPro" id="IPR037401">
    <property type="entry name" value="SnoaL-like"/>
</dbReference>
<protein>
    <submittedName>
        <fullName evidence="3">SgcJ/EcaC family oxidoreductase</fullName>
    </submittedName>
</protein>
<evidence type="ECO:0000313" key="3">
    <source>
        <dbReference type="EMBL" id="RFU39023.1"/>
    </source>
</evidence>
<dbReference type="Gene3D" id="3.10.450.50">
    <property type="match status" value="1"/>
</dbReference>
<organism evidence="3 4">
    <name type="scientific">Actinomadura logoneensis</name>
    <dbReference type="NCBI Taxonomy" id="2293572"/>
    <lineage>
        <taxon>Bacteria</taxon>
        <taxon>Bacillati</taxon>
        <taxon>Actinomycetota</taxon>
        <taxon>Actinomycetes</taxon>
        <taxon>Streptosporangiales</taxon>
        <taxon>Thermomonosporaceae</taxon>
        <taxon>Actinomadura</taxon>
    </lineage>
</organism>
<dbReference type="Pfam" id="PF13577">
    <property type="entry name" value="SnoaL_4"/>
    <property type="match status" value="1"/>
</dbReference>
<feature type="compositionally biased region" description="Low complexity" evidence="1">
    <location>
        <begin position="10"/>
        <end position="23"/>
    </location>
</feature>
<feature type="region of interest" description="Disordered" evidence="1">
    <location>
        <begin position="1"/>
        <end position="26"/>
    </location>
</feature>
<dbReference type="Proteomes" id="UP000261811">
    <property type="component" value="Unassembled WGS sequence"/>
</dbReference>
<dbReference type="InterPro" id="IPR032710">
    <property type="entry name" value="NTF2-like_dom_sf"/>
</dbReference>
<gene>
    <name evidence="3" type="ORF">DZF91_24590</name>
</gene>
<evidence type="ECO:0000259" key="2">
    <source>
        <dbReference type="Pfam" id="PF13577"/>
    </source>
</evidence>
<dbReference type="AlphaFoldDB" id="A0A372JG84"/>